<dbReference type="PANTHER" id="PTHR47516">
    <property type="entry name" value="SERPENTINE RECEPTOR, CLASS U-RELATED"/>
    <property type="match status" value="1"/>
</dbReference>
<dbReference type="Pfam" id="PF10322">
    <property type="entry name" value="7TM_GPCR_Sru"/>
    <property type="match status" value="1"/>
</dbReference>
<feature type="transmembrane region" description="Helical" evidence="1">
    <location>
        <begin position="157"/>
        <end position="179"/>
    </location>
</feature>
<evidence type="ECO:0000313" key="3">
    <source>
        <dbReference type="Proteomes" id="UP001152747"/>
    </source>
</evidence>
<protein>
    <recommendedName>
        <fullName evidence="4">Serpentine receptor class gamma</fullName>
    </recommendedName>
</protein>
<comment type="caution">
    <text evidence="2">The sequence shown here is derived from an EMBL/GenBank/DDBJ whole genome shotgun (WGS) entry which is preliminary data.</text>
</comment>
<organism evidence="2 3">
    <name type="scientific">Caenorhabditis angaria</name>
    <dbReference type="NCBI Taxonomy" id="860376"/>
    <lineage>
        <taxon>Eukaryota</taxon>
        <taxon>Metazoa</taxon>
        <taxon>Ecdysozoa</taxon>
        <taxon>Nematoda</taxon>
        <taxon>Chromadorea</taxon>
        <taxon>Rhabditida</taxon>
        <taxon>Rhabditina</taxon>
        <taxon>Rhabditomorpha</taxon>
        <taxon>Rhabditoidea</taxon>
        <taxon>Rhabditidae</taxon>
        <taxon>Peloderinae</taxon>
        <taxon>Caenorhabditis</taxon>
    </lineage>
</organism>
<evidence type="ECO:0000313" key="2">
    <source>
        <dbReference type="EMBL" id="CAI5452595.1"/>
    </source>
</evidence>
<proteinExistence type="predicted"/>
<feature type="transmembrane region" description="Helical" evidence="1">
    <location>
        <begin position="111"/>
        <end position="129"/>
    </location>
</feature>
<gene>
    <name evidence="2" type="ORF">CAMP_LOCUS15232</name>
</gene>
<keyword evidence="1" id="KW-1133">Transmembrane helix</keyword>
<keyword evidence="1" id="KW-0812">Transmembrane</keyword>
<evidence type="ECO:0008006" key="4">
    <source>
        <dbReference type="Google" id="ProtNLM"/>
    </source>
</evidence>
<feature type="transmembrane region" description="Helical" evidence="1">
    <location>
        <begin position="204"/>
        <end position="221"/>
    </location>
</feature>
<feature type="transmembrane region" description="Helical" evidence="1">
    <location>
        <begin position="64"/>
        <end position="90"/>
    </location>
</feature>
<dbReference type="AlphaFoldDB" id="A0A9P1IWW8"/>
<dbReference type="InterPro" id="IPR003839">
    <property type="entry name" value="7TM_GPCR_serpentine_rcpt_Sru"/>
</dbReference>
<reference evidence="2" key="1">
    <citation type="submission" date="2022-11" db="EMBL/GenBank/DDBJ databases">
        <authorList>
            <person name="Kikuchi T."/>
        </authorList>
    </citation>
    <scope>NUCLEOTIDE SEQUENCE</scope>
    <source>
        <strain evidence="2">PS1010</strain>
    </source>
</reference>
<dbReference type="EMBL" id="CANHGI010000005">
    <property type="protein sequence ID" value="CAI5452595.1"/>
    <property type="molecule type" value="Genomic_DNA"/>
</dbReference>
<keyword evidence="3" id="KW-1185">Reference proteome</keyword>
<dbReference type="OrthoDB" id="5829192at2759"/>
<name>A0A9P1IWW8_9PELO</name>
<accession>A0A9P1IWW8</accession>
<feature type="transmembrane region" description="Helical" evidence="1">
    <location>
        <begin position="233"/>
        <end position="256"/>
    </location>
</feature>
<dbReference type="PANTHER" id="PTHR47516:SF2">
    <property type="entry name" value="SERPENTINE RECEPTOR CLASS GAMMA"/>
    <property type="match status" value="1"/>
</dbReference>
<dbReference type="Proteomes" id="UP001152747">
    <property type="component" value="Unassembled WGS sequence"/>
</dbReference>
<evidence type="ECO:0000256" key="1">
    <source>
        <dbReference type="SAM" id="Phobius"/>
    </source>
</evidence>
<sequence>MYTYTFEYKKQTILQPQVFRSFILSQIWNCLYILSDFPTIRIPFTSIMTSYCATLDISGNILEYLYGIHFSVIYIAHFYTLLFCAIRVLILSSPENNEQACETAMSILRPILLILGFLVCVPFTLGTGYCVQLDEPFQFGAVKISSDLLRDNPIPNMIHIFLSTLISCLIILLNVYMIIKIKIGSKNEVTTVNNSGKLVRAERTLTITMLLMLVTLFMSLATRGTDLLRSPLYPYVMIIRPFFIDFRVNIVSWYFYLTHPMFKKPVAKRFDNFYQVKSRLNYRKLIFCYFLCTILCRFQKQYSFF</sequence>
<keyword evidence="1" id="KW-0472">Membrane</keyword>